<keyword evidence="3" id="KW-1185">Reference proteome</keyword>
<dbReference type="Proteomes" id="UP000321058">
    <property type="component" value="Unassembled WGS sequence"/>
</dbReference>
<organism evidence="2 3">
    <name type="scientific">Reyranella soli</name>
    <dbReference type="NCBI Taxonomy" id="1230389"/>
    <lineage>
        <taxon>Bacteria</taxon>
        <taxon>Pseudomonadati</taxon>
        <taxon>Pseudomonadota</taxon>
        <taxon>Alphaproteobacteria</taxon>
        <taxon>Hyphomicrobiales</taxon>
        <taxon>Reyranellaceae</taxon>
        <taxon>Reyranella</taxon>
    </lineage>
</organism>
<protein>
    <submittedName>
        <fullName evidence="2">Uncharacterized protein</fullName>
    </submittedName>
</protein>
<gene>
    <name evidence="2" type="ORF">RSO01_01820</name>
</gene>
<dbReference type="OrthoDB" id="9881146at2"/>
<dbReference type="AlphaFoldDB" id="A0A512N203"/>
<reference evidence="2 3" key="1">
    <citation type="submission" date="2019-07" db="EMBL/GenBank/DDBJ databases">
        <title>Whole genome shotgun sequence of Reyranella soli NBRC 108950.</title>
        <authorList>
            <person name="Hosoyama A."/>
            <person name="Uohara A."/>
            <person name="Ohji S."/>
            <person name="Ichikawa N."/>
        </authorList>
    </citation>
    <scope>NUCLEOTIDE SEQUENCE [LARGE SCALE GENOMIC DNA]</scope>
    <source>
        <strain evidence="2 3">NBRC 108950</strain>
    </source>
</reference>
<accession>A0A512N203</accession>
<comment type="caution">
    <text evidence="2">The sequence shown here is derived from an EMBL/GenBank/DDBJ whole genome shotgun (WGS) entry which is preliminary data.</text>
</comment>
<feature type="region of interest" description="Disordered" evidence="1">
    <location>
        <begin position="61"/>
        <end position="98"/>
    </location>
</feature>
<dbReference type="RefSeq" id="WP_147145227.1">
    <property type="nucleotide sequence ID" value="NZ_BKAJ01000004.1"/>
</dbReference>
<evidence type="ECO:0000313" key="2">
    <source>
        <dbReference type="EMBL" id="GEP53016.1"/>
    </source>
</evidence>
<evidence type="ECO:0000256" key="1">
    <source>
        <dbReference type="SAM" id="MobiDB-lite"/>
    </source>
</evidence>
<feature type="compositionally biased region" description="Basic residues" evidence="1">
    <location>
        <begin position="85"/>
        <end position="98"/>
    </location>
</feature>
<name>A0A512N203_9HYPH</name>
<dbReference type="EMBL" id="BKAJ01000004">
    <property type="protein sequence ID" value="GEP53016.1"/>
    <property type="molecule type" value="Genomic_DNA"/>
</dbReference>
<proteinExistence type="predicted"/>
<sequence length="98" mass="10759">MSSKSIPLGTQEHEILRAIARNAAALAVPLSSTQRLRFEMLGLIEDRADGIRLTERGRAIAAAPSEAPPQAAPELQQHASAPRDRRGRRLGLRRRSPF</sequence>
<evidence type="ECO:0000313" key="3">
    <source>
        <dbReference type="Proteomes" id="UP000321058"/>
    </source>
</evidence>